<feature type="compositionally biased region" description="Low complexity" evidence="5">
    <location>
        <begin position="244"/>
        <end position="257"/>
    </location>
</feature>
<dbReference type="Proteomes" id="UP001447188">
    <property type="component" value="Unassembled WGS sequence"/>
</dbReference>
<feature type="compositionally biased region" description="Acidic residues" evidence="5">
    <location>
        <begin position="273"/>
        <end position="293"/>
    </location>
</feature>
<proteinExistence type="inferred from homology"/>
<dbReference type="InterPro" id="IPR004855">
    <property type="entry name" value="TFIIA_asu/bsu"/>
</dbReference>
<name>A0ABR3GB62_9PEZI</name>
<feature type="compositionally biased region" description="Polar residues" evidence="5">
    <location>
        <begin position="187"/>
        <end position="203"/>
    </location>
</feature>
<sequence>MAPKRPDQIIEELYPSVMKEVIEASHIEFEDAGISRDVLDELKSLWEKNLTNTKVGHFPWDPALPVAVPIKLEFDDSALTPSRSTNFQCSETTFRQGGQQQAHDSESKNILGAPLQQGLHLATMPAASLTAGLQHYQSGASLYNSEIARQRAQAFIFQRQQNVQPVVAAQTIFERIQAASLLHNSHQQQAVQTLPNNRSSGSQMVPVRPQEPERYVTRQNDEAYSYVGGKPSTSHPYTGPPQVDGPSDSSPSNDPLPTIIISPPVGSAVTGEDGAEDSPNDADDSSSADEEEFEEVPGLLVCLYDKVSKSRNRAMHKWKCQFRGGVLVMGEKEYVFARANAELAW</sequence>
<evidence type="ECO:0000256" key="4">
    <source>
        <dbReference type="ARBA" id="ARBA00023242"/>
    </source>
</evidence>
<dbReference type="SUPFAM" id="SSF50784">
    <property type="entry name" value="Transcription factor IIA (TFIIA), beta-barrel domain"/>
    <property type="match status" value="1"/>
</dbReference>
<dbReference type="SMART" id="SM01371">
    <property type="entry name" value="TFIIA"/>
    <property type="match status" value="1"/>
</dbReference>
<feature type="compositionally biased region" description="Basic and acidic residues" evidence="5">
    <location>
        <begin position="210"/>
        <end position="221"/>
    </location>
</feature>
<evidence type="ECO:0000256" key="1">
    <source>
        <dbReference type="ARBA" id="ARBA00004123"/>
    </source>
</evidence>
<protein>
    <submittedName>
        <fullName evidence="6">Transcription factor IIA subunit alpha</fullName>
    </submittedName>
</protein>
<evidence type="ECO:0000313" key="6">
    <source>
        <dbReference type="EMBL" id="KAL0633201.1"/>
    </source>
</evidence>
<dbReference type="Pfam" id="PF03153">
    <property type="entry name" value="TFIIA"/>
    <property type="match status" value="1"/>
</dbReference>
<comment type="similarity">
    <text evidence="2">Belongs to the TFIIA subunit 1 family.</text>
</comment>
<keyword evidence="4" id="KW-0539">Nucleus</keyword>
<dbReference type="PANTHER" id="PTHR12694:SF8">
    <property type="entry name" value="TRANSCRIPTION INITIATION FACTOR IIA SUBUNIT 1"/>
    <property type="match status" value="1"/>
</dbReference>
<dbReference type="InterPro" id="IPR009088">
    <property type="entry name" value="TFIIA_b-brl"/>
</dbReference>
<evidence type="ECO:0000256" key="3">
    <source>
        <dbReference type="ARBA" id="ARBA00023163"/>
    </source>
</evidence>
<dbReference type="Gene3D" id="2.30.18.10">
    <property type="entry name" value="Transcription factor IIA (TFIIA), beta-barrel domain"/>
    <property type="match status" value="1"/>
</dbReference>
<comment type="subcellular location">
    <subcellularLocation>
        <location evidence="1">Nucleus</location>
    </subcellularLocation>
</comment>
<keyword evidence="7" id="KW-1185">Reference proteome</keyword>
<dbReference type="PANTHER" id="PTHR12694">
    <property type="entry name" value="TRANSCRIPTION INITIATION FACTOR IIA SUBUNIT 1"/>
    <property type="match status" value="1"/>
</dbReference>
<dbReference type="SUPFAM" id="SSF47396">
    <property type="entry name" value="Transcription factor IIA (TFIIA), alpha-helical domain"/>
    <property type="match status" value="1"/>
</dbReference>
<evidence type="ECO:0000256" key="2">
    <source>
        <dbReference type="ARBA" id="ARBA00010059"/>
    </source>
</evidence>
<reference evidence="6 7" key="1">
    <citation type="submission" date="2024-02" db="EMBL/GenBank/DDBJ databases">
        <title>Discinaceae phylogenomics.</title>
        <authorList>
            <person name="Dirks A.C."/>
            <person name="James T.Y."/>
        </authorList>
    </citation>
    <scope>NUCLEOTIDE SEQUENCE [LARGE SCALE GENOMIC DNA]</scope>
    <source>
        <strain evidence="6 7">ACD0624</strain>
    </source>
</reference>
<dbReference type="EMBL" id="JBBBZM010000133">
    <property type="protein sequence ID" value="KAL0633201.1"/>
    <property type="molecule type" value="Genomic_DNA"/>
</dbReference>
<evidence type="ECO:0000313" key="7">
    <source>
        <dbReference type="Proteomes" id="UP001447188"/>
    </source>
</evidence>
<evidence type="ECO:0000256" key="5">
    <source>
        <dbReference type="SAM" id="MobiDB-lite"/>
    </source>
</evidence>
<gene>
    <name evidence="6" type="primary">TOA1_2</name>
    <name evidence="6" type="ORF">Q9L58_007885</name>
</gene>
<organism evidence="6 7">
    <name type="scientific">Discina gigas</name>
    <dbReference type="NCBI Taxonomy" id="1032678"/>
    <lineage>
        <taxon>Eukaryota</taxon>
        <taxon>Fungi</taxon>
        <taxon>Dikarya</taxon>
        <taxon>Ascomycota</taxon>
        <taxon>Pezizomycotina</taxon>
        <taxon>Pezizomycetes</taxon>
        <taxon>Pezizales</taxon>
        <taxon>Discinaceae</taxon>
        <taxon>Discina</taxon>
    </lineage>
</organism>
<keyword evidence="3" id="KW-0804">Transcription</keyword>
<feature type="region of interest" description="Disordered" evidence="5">
    <location>
        <begin position="187"/>
        <end position="293"/>
    </location>
</feature>
<comment type="caution">
    <text evidence="6">The sequence shown here is derived from an EMBL/GenBank/DDBJ whole genome shotgun (WGS) entry which is preliminary data.</text>
</comment>
<accession>A0ABR3GB62</accession>
<dbReference type="Gene3D" id="1.10.287.100">
    <property type="match status" value="1"/>
</dbReference>